<evidence type="ECO:0000256" key="1">
    <source>
        <dbReference type="ARBA" id="ARBA00005350"/>
    </source>
</evidence>
<protein>
    <recommendedName>
        <fullName evidence="2">Phospholipid scramblase</fullName>
    </recommendedName>
</protein>
<dbReference type="GO" id="GO:0017128">
    <property type="term" value="F:phospholipid scramblase activity"/>
    <property type="evidence" value="ECO:0007669"/>
    <property type="project" value="InterPro"/>
</dbReference>
<evidence type="ECO:0000256" key="2">
    <source>
        <dbReference type="RuleBase" id="RU363116"/>
    </source>
</evidence>
<evidence type="ECO:0000313" key="3">
    <source>
        <dbReference type="EMBL" id="KAL0484173.1"/>
    </source>
</evidence>
<dbReference type="Proteomes" id="UP001431209">
    <property type="component" value="Unassembled WGS sequence"/>
</dbReference>
<dbReference type="GO" id="GO:0005886">
    <property type="term" value="C:plasma membrane"/>
    <property type="evidence" value="ECO:0007669"/>
    <property type="project" value="TreeGrafter"/>
</dbReference>
<proteinExistence type="inferred from homology"/>
<gene>
    <name evidence="3" type="ORF">AKO1_004721</name>
</gene>
<dbReference type="AlphaFoldDB" id="A0AAW2Z320"/>
<keyword evidence="4" id="KW-1185">Reference proteome</keyword>
<dbReference type="Pfam" id="PF03803">
    <property type="entry name" value="Scramblase"/>
    <property type="match status" value="1"/>
</dbReference>
<evidence type="ECO:0000313" key="4">
    <source>
        <dbReference type="Proteomes" id="UP001431209"/>
    </source>
</evidence>
<dbReference type="EMBL" id="JAOPGA020001028">
    <property type="protein sequence ID" value="KAL0484173.1"/>
    <property type="molecule type" value="Genomic_DNA"/>
</dbReference>
<dbReference type="InterPro" id="IPR025659">
    <property type="entry name" value="Tubby-like_C"/>
</dbReference>
<dbReference type="InterPro" id="IPR005552">
    <property type="entry name" value="Scramblase"/>
</dbReference>
<accession>A0AAW2Z320</accession>
<dbReference type="PANTHER" id="PTHR23248:SF9">
    <property type="entry name" value="PHOSPHOLIPID SCRAMBLASE"/>
    <property type="match status" value="1"/>
</dbReference>
<comment type="caution">
    <text evidence="3">The sequence shown here is derived from an EMBL/GenBank/DDBJ whole genome shotgun (WGS) entry which is preliminary data.</text>
</comment>
<name>A0AAW2Z320_9EUKA</name>
<organism evidence="3 4">
    <name type="scientific">Acrasis kona</name>
    <dbReference type="NCBI Taxonomy" id="1008807"/>
    <lineage>
        <taxon>Eukaryota</taxon>
        <taxon>Discoba</taxon>
        <taxon>Heterolobosea</taxon>
        <taxon>Tetramitia</taxon>
        <taxon>Eutetramitia</taxon>
        <taxon>Acrasidae</taxon>
        <taxon>Acrasis</taxon>
    </lineage>
</organism>
<sequence>MQVQSQPGVIDLVFATADSASIQERVDALALFTSFKSDQQYDVHLTNNIPVVAAANSDFLARTFLKGKYPFTLQVTTVQNPVNFLRIERPFTFIFDQIRVFDNTTGQQLGFIRRNITFCSRKLTVFDADETTVLYTLYSGCCDIFTFHIEYGEGEGKTRVGDIKKVWAGLGKALLDADKFCVNFPPNCPPNHKAILFAATFLLDVVYFSRRKNDRRSNLF</sequence>
<dbReference type="SUPFAM" id="SSF54518">
    <property type="entry name" value="Tubby C-terminal domain-like"/>
    <property type="match status" value="1"/>
</dbReference>
<reference evidence="3 4" key="1">
    <citation type="submission" date="2024-03" db="EMBL/GenBank/DDBJ databases">
        <title>The Acrasis kona genome and developmental transcriptomes reveal deep origins of eukaryotic multicellular pathways.</title>
        <authorList>
            <person name="Sheikh S."/>
            <person name="Fu C.-J."/>
            <person name="Brown M.W."/>
            <person name="Baldauf S.L."/>
        </authorList>
    </citation>
    <scope>NUCLEOTIDE SEQUENCE [LARGE SCALE GENOMIC DNA]</scope>
    <source>
        <strain evidence="3 4">ATCC MYA-3509</strain>
    </source>
</reference>
<dbReference type="PANTHER" id="PTHR23248">
    <property type="entry name" value="PHOSPHOLIPID SCRAMBLASE-RELATED"/>
    <property type="match status" value="1"/>
</dbReference>
<comment type="similarity">
    <text evidence="1 2">Belongs to the phospholipid scramblase family.</text>
</comment>